<dbReference type="AlphaFoldDB" id="A0A9P4KBA8"/>
<evidence type="ECO:0000313" key="1">
    <source>
        <dbReference type="EMBL" id="KAF2265071.1"/>
    </source>
</evidence>
<dbReference type="EMBL" id="ML986611">
    <property type="protein sequence ID" value="KAF2265071.1"/>
    <property type="molecule type" value="Genomic_DNA"/>
</dbReference>
<keyword evidence="2" id="KW-1185">Reference proteome</keyword>
<sequence length="85" mass="9387">MYALPCSATSPVWIAAVSPELVHLLELQGSESSTMACALTAYHHDRICLRLDAICFTNRCAAPRSQRLPEVRCPVALHALLRKQL</sequence>
<dbReference type="Proteomes" id="UP000800093">
    <property type="component" value="Unassembled WGS sequence"/>
</dbReference>
<reference evidence="2" key="1">
    <citation type="journal article" date="2020" name="Stud. Mycol.">
        <title>101 Dothideomycetes genomes: A test case for predicting lifestyles and emergence of pathogens.</title>
        <authorList>
            <person name="Haridas S."/>
            <person name="Albert R."/>
            <person name="Binder M."/>
            <person name="Bloem J."/>
            <person name="LaButti K."/>
            <person name="Salamov A."/>
            <person name="Andreopoulos B."/>
            <person name="Baker S."/>
            <person name="Barry K."/>
            <person name="Bills G."/>
            <person name="Bluhm B."/>
            <person name="Cannon C."/>
            <person name="Castanera R."/>
            <person name="Culley D."/>
            <person name="Daum C."/>
            <person name="Ezra D."/>
            <person name="Gonzalez J."/>
            <person name="Henrissat B."/>
            <person name="Kuo A."/>
            <person name="Liang C."/>
            <person name="Lipzen A."/>
            <person name="Lutzoni F."/>
            <person name="Magnuson J."/>
            <person name="Mondo S."/>
            <person name="Nolan M."/>
            <person name="Ohm R."/>
            <person name="Pangilinan J."/>
            <person name="Park H.-J."/>
            <person name="Ramirez L."/>
            <person name="Alfaro M."/>
            <person name="Sun H."/>
            <person name="Tritt A."/>
            <person name="Yoshinaga Y."/>
            <person name="Zwiers L.-H."/>
            <person name="Turgeon B."/>
            <person name="Goodwin S."/>
            <person name="Spatafora J."/>
            <person name="Crous P."/>
            <person name="Grigoriev I."/>
        </authorList>
    </citation>
    <scope>NUCLEOTIDE SEQUENCE [LARGE SCALE GENOMIC DNA]</scope>
    <source>
        <strain evidence="2">CBS 304.66</strain>
    </source>
</reference>
<organism evidence="1 2">
    <name type="scientific">Lojkania enalia</name>
    <dbReference type="NCBI Taxonomy" id="147567"/>
    <lineage>
        <taxon>Eukaryota</taxon>
        <taxon>Fungi</taxon>
        <taxon>Dikarya</taxon>
        <taxon>Ascomycota</taxon>
        <taxon>Pezizomycotina</taxon>
        <taxon>Dothideomycetes</taxon>
        <taxon>Pleosporomycetidae</taxon>
        <taxon>Pleosporales</taxon>
        <taxon>Pleosporales incertae sedis</taxon>
        <taxon>Lojkania</taxon>
    </lineage>
</organism>
<protein>
    <submittedName>
        <fullName evidence="1">Uncharacterized protein</fullName>
    </submittedName>
</protein>
<accession>A0A9P4KBA8</accession>
<comment type="caution">
    <text evidence="1">The sequence shown here is derived from an EMBL/GenBank/DDBJ whole genome shotgun (WGS) entry which is preliminary data.</text>
</comment>
<name>A0A9P4KBA8_9PLEO</name>
<evidence type="ECO:0000313" key="2">
    <source>
        <dbReference type="Proteomes" id="UP000800093"/>
    </source>
</evidence>
<proteinExistence type="predicted"/>
<gene>
    <name evidence="1" type="ORF">CC78DRAFT_532703</name>
</gene>